<dbReference type="PROSITE" id="PS50928">
    <property type="entry name" value="ABC_TM1"/>
    <property type="match status" value="1"/>
</dbReference>
<sequence>MNTNPSQSSIFMSKWKRIRKQYQLYLFLFPTILFFLVFHYIPMYGVTIAFKNFMASKGIMGSPWVGFEHFERFFSSYKFATVMWNTLIINLYELIIAFPIPIILALLLNQVANARFKKLVQTVTYAPHFISVVVIVGMLYLFLSPRNGLFNQLIEWFGGDSIFFMASAEWFKTIFVFSGVWQNAGWSMIIYLAALTAVSQDLHEAAVVDGASKFQRILHIDLPSLMPTIMILLILNIGSFMAVGFEKIYLMQNPLNLGSSEVIQTYVYQTGLLSAQYSYSAAVGLFNSVINFALLVGFNQLAKSMKQASLW</sequence>
<evidence type="ECO:0000259" key="8">
    <source>
        <dbReference type="PROSITE" id="PS50928"/>
    </source>
</evidence>
<comment type="caution">
    <text evidence="9">The sequence shown here is derived from an EMBL/GenBank/DDBJ whole genome shotgun (WGS) entry which is preliminary data.</text>
</comment>
<feature type="transmembrane region" description="Helical" evidence="7">
    <location>
        <begin position="22"/>
        <end position="41"/>
    </location>
</feature>
<keyword evidence="5 7" id="KW-1133">Transmembrane helix</keyword>
<dbReference type="SUPFAM" id="SSF161098">
    <property type="entry name" value="MetI-like"/>
    <property type="match status" value="1"/>
</dbReference>
<evidence type="ECO:0000256" key="1">
    <source>
        <dbReference type="ARBA" id="ARBA00004651"/>
    </source>
</evidence>
<dbReference type="RefSeq" id="WP_204818711.1">
    <property type="nucleotide sequence ID" value="NZ_JANHOF010000005.1"/>
</dbReference>
<organism evidence="9 10">
    <name type="scientific">Paenibacillus mendelii</name>
    <dbReference type="NCBI Taxonomy" id="206163"/>
    <lineage>
        <taxon>Bacteria</taxon>
        <taxon>Bacillati</taxon>
        <taxon>Bacillota</taxon>
        <taxon>Bacilli</taxon>
        <taxon>Bacillales</taxon>
        <taxon>Paenibacillaceae</taxon>
        <taxon>Paenibacillus</taxon>
    </lineage>
</organism>
<evidence type="ECO:0000313" key="10">
    <source>
        <dbReference type="Proteomes" id="UP001589818"/>
    </source>
</evidence>
<comment type="similarity">
    <text evidence="7">Belongs to the binding-protein-dependent transport system permease family.</text>
</comment>
<evidence type="ECO:0000256" key="7">
    <source>
        <dbReference type="RuleBase" id="RU363032"/>
    </source>
</evidence>
<dbReference type="PANTHER" id="PTHR43227">
    <property type="entry name" value="BLL4140 PROTEIN"/>
    <property type="match status" value="1"/>
</dbReference>
<keyword evidence="10" id="KW-1185">Reference proteome</keyword>
<dbReference type="EMBL" id="JBHLVF010000023">
    <property type="protein sequence ID" value="MFC0392869.1"/>
    <property type="molecule type" value="Genomic_DNA"/>
</dbReference>
<accession>A0ABV6JAH5</accession>
<proteinExistence type="inferred from homology"/>
<evidence type="ECO:0000256" key="4">
    <source>
        <dbReference type="ARBA" id="ARBA00022692"/>
    </source>
</evidence>
<keyword evidence="2 7" id="KW-0813">Transport</keyword>
<keyword evidence="3" id="KW-1003">Cell membrane</keyword>
<dbReference type="Gene3D" id="1.10.3720.10">
    <property type="entry name" value="MetI-like"/>
    <property type="match status" value="1"/>
</dbReference>
<dbReference type="Proteomes" id="UP001589818">
    <property type="component" value="Unassembled WGS sequence"/>
</dbReference>
<evidence type="ECO:0000256" key="2">
    <source>
        <dbReference type="ARBA" id="ARBA00022448"/>
    </source>
</evidence>
<gene>
    <name evidence="9" type="ORF">ACFFJ8_15970</name>
</gene>
<feature type="transmembrane region" description="Helical" evidence="7">
    <location>
        <begin position="277"/>
        <end position="298"/>
    </location>
</feature>
<feature type="transmembrane region" description="Helical" evidence="7">
    <location>
        <begin position="82"/>
        <end position="107"/>
    </location>
</feature>
<evidence type="ECO:0000256" key="5">
    <source>
        <dbReference type="ARBA" id="ARBA00022989"/>
    </source>
</evidence>
<dbReference type="InterPro" id="IPR050809">
    <property type="entry name" value="UgpAE/MalFG_permease"/>
</dbReference>
<dbReference type="Pfam" id="PF00528">
    <property type="entry name" value="BPD_transp_1"/>
    <property type="match status" value="1"/>
</dbReference>
<dbReference type="PANTHER" id="PTHR43227:SF11">
    <property type="entry name" value="BLL4140 PROTEIN"/>
    <property type="match status" value="1"/>
</dbReference>
<feature type="domain" description="ABC transmembrane type-1" evidence="8">
    <location>
        <begin position="83"/>
        <end position="298"/>
    </location>
</feature>
<reference evidence="9 10" key="1">
    <citation type="submission" date="2024-09" db="EMBL/GenBank/DDBJ databases">
        <authorList>
            <person name="Sun Q."/>
            <person name="Mori K."/>
        </authorList>
    </citation>
    <scope>NUCLEOTIDE SEQUENCE [LARGE SCALE GENOMIC DNA]</scope>
    <source>
        <strain evidence="9 10">CCM 4839</strain>
    </source>
</reference>
<evidence type="ECO:0000256" key="6">
    <source>
        <dbReference type="ARBA" id="ARBA00023136"/>
    </source>
</evidence>
<comment type="subcellular location">
    <subcellularLocation>
        <location evidence="1 7">Cell membrane</location>
        <topology evidence="1 7">Multi-pass membrane protein</topology>
    </subcellularLocation>
</comment>
<dbReference type="InterPro" id="IPR000515">
    <property type="entry name" value="MetI-like"/>
</dbReference>
<feature type="transmembrane region" description="Helical" evidence="7">
    <location>
        <begin position="225"/>
        <end position="245"/>
    </location>
</feature>
<protein>
    <submittedName>
        <fullName evidence="9">ABC transporter permease</fullName>
    </submittedName>
</protein>
<dbReference type="CDD" id="cd06261">
    <property type="entry name" value="TM_PBP2"/>
    <property type="match status" value="1"/>
</dbReference>
<name>A0ABV6JAH5_9BACL</name>
<evidence type="ECO:0000256" key="3">
    <source>
        <dbReference type="ARBA" id="ARBA00022475"/>
    </source>
</evidence>
<feature type="transmembrane region" description="Helical" evidence="7">
    <location>
        <begin position="119"/>
        <end position="142"/>
    </location>
</feature>
<keyword evidence="4 7" id="KW-0812">Transmembrane</keyword>
<keyword evidence="6 7" id="KW-0472">Membrane</keyword>
<evidence type="ECO:0000313" key="9">
    <source>
        <dbReference type="EMBL" id="MFC0392869.1"/>
    </source>
</evidence>
<dbReference type="InterPro" id="IPR035906">
    <property type="entry name" value="MetI-like_sf"/>
</dbReference>